<comment type="caution">
    <text evidence="7">The sequence shown here is derived from an EMBL/GenBank/DDBJ whole genome shotgun (WGS) entry which is preliminary data.</text>
</comment>
<dbReference type="SUPFAM" id="SSF54695">
    <property type="entry name" value="POZ domain"/>
    <property type="match status" value="1"/>
</dbReference>
<dbReference type="Pfam" id="PF01466">
    <property type="entry name" value="Skp1"/>
    <property type="match status" value="1"/>
</dbReference>
<comment type="similarity">
    <text evidence="2 4">Belongs to the SKP1 family.</text>
</comment>
<evidence type="ECO:0000313" key="8">
    <source>
        <dbReference type="Proteomes" id="UP001472677"/>
    </source>
</evidence>
<comment type="function">
    <text evidence="4">Involved in ubiquitination and subsequent proteasomal degradation of target proteins. Together with CUL1, RBX1 and a F-box protein, it forms a SCF E3 ubiquitin ligase complex. The functional specificity of this complex depends on the type of F-box protein. In the SCF complex, it serves as an adapter that links the F-box protein to CUL1.</text>
</comment>
<sequence length="159" mass="18236">MASTSKKIVLKSCDGKVFEVEEAVAVQSKMIKNMIEDDCANEEIPIPDIIGEILFKIIEYCKMHVEGKNNSNDELKVWDSAFITRVDLNTLYYLIVAANFLNVKSLLDLTCQRVADIIKGKSPEEIRLTFNIKNDFTPEEEEEIRKKNAWAFDYEGLNH</sequence>
<evidence type="ECO:0000259" key="5">
    <source>
        <dbReference type="Pfam" id="PF01466"/>
    </source>
</evidence>
<feature type="domain" description="SKP1 component dimerisation" evidence="5">
    <location>
        <begin position="104"/>
        <end position="151"/>
    </location>
</feature>
<organism evidence="7 8">
    <name type="scientific">Hibiscus sabdariffa</name>
    <name type="common">roselle</name>
    <dbReference type="NCBI Taxonomy" id="183260"/>
    <lineage>
        <taxon>Eukaryota</taxon>
        <taxon>Viridiplantae</taxon>
        <taxon>Streptophyta</taxon>
        <taxon>Embryophyta</taxon>
        <taxon>Tracheophyta</taxon>
        <taxon>Spermatophyta</taxon>
        <taxon>Magnoliopsida</taxon>
        <taxon>eudicotyledons</taxon>
        <taxon>Gunneridae</taxon>
        <taxon>Pentapetalae</taxon>
        <taxon>rosids</taxon>
        <taxon>malvids</taxon>
        <taxon>Malvales</taxon>
        <taxon>Malvaceae</taxon>
        <taxon>Malvoideae</taxon>
        <taxon>Hibiscus</taxon>
    </lineage>
</organism>
<dbReference type="CDD" id="cd18322">
    <property type="entry name" value="BTB_POZ_SKP1"/>
    <property type="match status" value="1"/>
</dbReference>
<protein>
    <recommendedName>
        <fullName evidence="4">SKP1-like protein</fullName>
    </recommendedName>
</protein>
<dbReference type="InterPro" id="IPR001232">
    <property type="entry name" value="SKP1-like"/>
</dbReference>
<accession>A0ABR2G019</accession>
<dbReference type="PANTHER" id="PTHR11165">
    <property type="entry name" value="SKP1"/>
    <property type="match status" value="1"/>
</dbReference>
<dbReference type="Proteomes" id="UP001472677">
    <property type="component" value="Unassembled WGS sequence"/>
</dbReference>
<dbReference type="InterPro" id="IPR016073">
    <property type="entry name" value="Skp1_comp_POZ"/>
</dbReference>
<comment type="subunit">
    <text evidence="4">Part of a SCF (SKP1-cullin-F-box) protein ligase complex.</text>
</comment>
<evidence type="ECO:0000256" key="1">
    <source>
        <dbReference type="ARBA" id="ARBA00004906"/>
    </source>
</evidence>
<keyword evidence="8" id="KW-1185">Reference proteome</keyword>
<name>A0ABR2G019_9ROSI</name>
<dbReference type="EMBL" id="JBBPBM010000004">
    <property type="protein sequence ID" value="KAK8589860.1"/>
    <property type="molecule type" value="Genomic_DNA"/>
</dbReference>
<gene>
    <name evidence="7" type="ORF">V6N12_024250</name>
</gene>
<dbReference type="SUPFAM" id="SSF81382">
    <property type="entry name" value="Skp1 dimerisation domain-like"/>
    <property type="match status" value="1"/>
</dbReference>
<dbReference type="SMART" id="SM00512">
    <property type="entry name" value="Skp1"/>
    <property type="match status" value="1"/>
</dbReference>
<dbReference type="InterPro" id="IPR011333">
    <property type="entry name" value="SKP1/BTB/POZ_sf"/>
</dbReference>
<reference evidence="7 8" key="1">
    <citation type="journal article" date="2024" name="G3 (Bethesda)">
        <title>Genome assembly of Hibiscus sabdariffa L. provides insights into metabolisms of medicinal natural products.</title>
        <authorList>
            <person name="Kim T."/>
        </authorList>
    </citation>
    <scope>NUCLEOTIDE SEQUENCE [LARGE SCALE GENOMIC DNA]</scope>
    <source>
        <strain evidence="7">TK-2024</strain>
        <tissue evidence="7">Old leaves</tissue>
    </source>
</reference>
<dbReference type="Pfam" id="PF03931">
    <property type="entry name" value="Skp1_POZ"/>
    <property type="match status" value="1"/>
</dbReference>
<proteinExistence type="inferred from homology"/>
<dbReference type="InterPro" id="IPR016072">
    <property type="entry name" value="Skp1_comp_dimer"/>
</dbReference>
<evidence type="ECO:0000256" key="2">
    <source>
        <dbReference type="ARBA" id="ARBA00009993"/>
    </source>
</evidence>
<dbReference type="Gene3D" id="3.30.710.10">
    <property type="entry name" value="Potassium Channel Kv1.1, Chain A"/>
    <property type="match status" value="1"/>
</dbReference>
<dbReference type="PIRSF" id="PIRSF028729">
    <property type="entry name" value="E3_ubiquit_lig_SCF_Skp"/>
    <property type="match status" value="1"/>
</dbReference>
<feature type="domain" description="SKP1 component POZ" evidence="6">
    <location>
        <begin position="6"/>
        <end position="65"/>
    </location>
</feature>
<evidence type="ECO:0000259" key="6">
    <source>
        <dbReference type="Pfam" id="PF03931"/>
    </source>
</evidence>
<dbReference type="InterPro" id="IPR016897">
    <property type="entry name" value="SKP1"/>
</dbReference>
<evidence type="ECO:0000256" key="3">
    <source>
        <dbReference type="ARBA" id="ARBA00022786"/>
    </source>
</evidence>
<evidence type="ECO:0000313" key="7">
    <source>
        <dbReference type="EMBL" id="KAK8589860.1"/>
    </source>
</evidence>
<dbReference type="InterPro" id="IPR036296">
    <property type="entry name" value="SKP1-like_dim_sf"/>
</dbReference>
<keyword evidence="3 4" id="KW-0833">Ubl conjugation pathway</keyword>
<comment type="pathway">
    <text evidence="1 4">Protein modification; protein ubiquitination.</text>
</comment>
<evidence type="ECO:0000256" key="4">
    <source>
        <dbReference type="PIRNR" id="PIRNR028729"/>
    </source>
</evidence>